<dbReference type="PANTHER" id="PTHR43329">
    <property type="entry name" value="EPOXIDE HYDROLASE"/>
    <property type="match status" value="1"/>
</dbReference>
<gene>
    <name evidence="4" type="ORF">BDP81DRAFT_64886</name>
</gene>
<dbReference type="Proteomes" id="UP001243989">
    <property type="component" value="Unassembled WGS sequence"/>
</dbReference>
<sequence>MKHVPIQFITIFTMPTFEEHDVGYADNKNIHYLAAGPVNGPLLIFVHGWPAIALAWKPQLEAFSALGFRAIAPDMPGYGKSTARKVIEDYSQQSILEGLLALLAHTGRKEAIWIGHDWGSPCVSTVAAQHPEVVKALVNVCVPYRTLDLGLNNILAFVDRQVYPEDQYPYGQWDYMRHYEEDFEKSIAWYEKDIEGINKALWQPGKPVYPPKPTFTATVRKDGGWFGGIPKPPSPDQLPAPLLEGDVFDEFTKAMKKTGYWPGSAYYMNHERNHEFNSKAPNDGKFEKPALLIHAAFDYVCETKTTRVAEPMRQACSNLTEVTVQAGHWANMEKPAETSAALSRFIIEEVPDYWPGFWESGYTKREKSVL</sequence>
<dbReference type="AlphaFoldDB" id="A0AAI9ZL85"/>
<name>A0AAI9ZL85_9PEZI</name>
<dbReference type="InterPro" id="IPR000639">
    <property type="entry name" value="Epox_hydrolase-like"/>
</dbReference>
<dbReference type="Gene3D" id="3.40.50.1820">
    <property type="entry name" value="alpha/beta hydrolase"/>
    <property type="match status" value="1"/>
</dbReference>
<dbReference type="GO" id="GO:0016787">
    <property type="term" value="F:hydrolase activity"/>
    <property type="evidence" value="ECO:0007669"/>
    <property type="project" value="UniProtKB-KW"/>
</dbReference>
<dbReference type="EMBL" id="JAHMHQ010000016">
    <property type="protein sequence ID" value="KAK1634040.1"/>
    <property type="molecule type" value="Genomic_DNA"/>
</dbReference>
<reference evidence="4" key="1">
    <citation type="submission" date="2021-06" db="EMBL/GenBank/DDBJ databases">
        <title>Comparative genomics, transcriptomics and evolutionary studies reveal genomic signatures of adaptation to plant cell wall in hemibiotrophic fungi.</title>
        <authorList>
            <consortium name="DOE Joint Genome Institute"/>
            <person name="Baroncelli R."/>
            <person name="Diaz J.F."/>
            <person name="Benocci T."/>
            <person name="Peng M."/>
            <person name="Battaglia E."/>
            <person name="Haridas S."/>
            <person name="Andreopoulos W."/>
            <person name="Labutti K."/>
            <person name="Pangilinan J."/>
            <person name="Floch G.L."/>
            <person name="Makela M.R."/>
            <person name="Henrissat B."/>
            <person name="Grigoriev I.V."/>
            <person name="Crouch J.A."/>
            <person name="De Vries R.P."/>
            <person name="Sukno S.A."/>
            <person name="Thon M.R."/>
        </authorList>
    </citation>
    <scope>NUCLEOTIDE SEQUENCE</scope>
    <source>
        <strain evidence="4">CBS 102054</strain>
    </source>
</reference>
<protein>
    <submittedName>
        <fullName evidence="4">Alpha/Beta hydrolase protein</fullName>
    </submittedName>
</protein>
<evidence type="ECO:0000256" key="1">
    <source>
        <dbReference type="ARBA" id="ARBA00022801"/>
    </source>
</evidence>
<dbReference type="RefSeq" id="XP_060442647.1">
    <property type="nucleotide sequence ID" value="XM_060596103.1"/>
</dbReference>
<dbReference type="PRINTS" id="PR00412">
    <property type="entry name" value="EPOXHYDRLASE"/>
</dbReference>
<dbReference type="SUPFAM" id="SSF53474">
    <property type="entry name" value="alpha/beta-Hydrolases"/>
    <property type="match status" value="1"/>
</dbReference>
<evidence type="ECO:0000259" key="3">
    <source>
        <dbReference type="Pfam" id="PF00561"/>
    </source>
</evidence>
<organism evidence="4 5">
    <name type="scientific">Colletotrichum phormii</name>
    <dbReference type="NCBI Taxonomy" id="359342"/>
    <lineage>
        <taxon>Eukaryota</taxon>
        <taxon>Fungi</taxon>
        <taxon>Dikarya</taxon>
        <taxon>Ascomycota</taxon>
        <taxon>Pezizomycotina</taxon>
        <taxon>Sordariomycetes</taxon>
        <taxon>Hypocreomycetidae</taxon>
        <taxon>Glomerellales</taxon>
        <taxon>Glomerellaceae</taxon>
        <taxon>Colletotrichum</taxon>
        <taxon>Colletotrichum acutatum species complex</taxon>
    </lineage>
</organism>
<evidence type="ECO:0000256" key="2">
    <source>
        <dbReference type="ARBA" id="ARBA00038334"/>
    </source>
</evidence>
<dbReference type="GeneID" id="85480965"/>
<evidence type="ECO:0000313" key="4">
    <source>
        <dbReference type="EMBL" id="KAK1634040.1"/>
    </source>
</evidence>
<proteinExistence type="inferred from homology"/>
<dbReference type="InterPro" id="IPR000073">
    <property type="entry name" value="AB_hydrolase_1"/>
</dbReference>
<keyword evidence="5" id="KW-1185">Reference proteome</keyword>
<dbReference type="Pfam" id="PF00561">
    <property type="entry name" value="Abhydrolase_1"/>
    <property type="match status" value="1"/>
</dbReference>
<comment type="caution">
    <text evidence="4">The sequence shown here is derived from an EMBL/GenBank/DDBJ whole genome shotgun (WGS) entry which is preliminary data.</text>
</comment>
<keyword evidence="1 4" id="KW-0378">Hydrolase</keyword>
<dbReference type="InterPro" id="IPR029058">
    <property type="entry name" value="AB_hydrolase_fold"/>
</dbReference>
<dbReference type="PRINTS" id="PR00111">
    <property type="entry name" value="ABHYDROLASE"/>
</dbReference>
<feature type="domain" description="AB hydrolase-1" evidence="3">
    <location>
        <begin position="41"/>
        <end position="181"/>
    </location>
</feature>
<accession>A0AAI9ZL85</accession>
<evidence type="ECO:0000313" key="5">
    <source>
        <dbReference type="Proteomes" id="UP001243989"/>
    </source>
</evidence>
<comment type="similarity">
    <text evidence="2">Belongs to the AB hydrolase superfamily. Epoxide hydrolase family.</text>
</comment>